<evidence type="ECO:0000313" key="1">
    <source>
        <dbReference type="EMBL" id="CDN54755.1"/>
    </source>
</evidence>
<dbReference type="RefSeq" id="WP_038544069.1">
    <property type="nucleotide sequence ID" value="NZ_HG938355.1"/>
</dbReference>
<dbReference type="Pfam" id="PF05069">
    <property type="entry name" value="Phage_tail_S"/>
    <property type="match status" value="1"/>
</dbReference>
<dbReference type="InterPro" id="IPR006522">
    <property type="entry name" value="Phage_virion_morphogenesis"/>
</dbReference>
<organism evidence="1 2">
    <name type="scientific">Neorhizobium galegae bv. officinalis bv. officinalis str. HAMBI 1141</name>
    <dbReference type="NCBI Taxonomy" id="1028801"/>
    <lineage>
        <taxon>Bacteria</taxon>
        <taxon>Pseudomonadati</taxon>
        <taxon>Pseudomonadota</taxon>
        <taxon>Alphaproteobacteria</taxon>
        <taxon>Hyphomicrobiales</taxon>
        <taxon>Rhizobiaceae</taxon>
        <taxon>Rhizobium/Agrobacterium group</taxon>
        <taxon>Neorhizobium</taxon>
    </lineage>
</organism>
<evidence type="ECO:0000313" key="2">
    <source>
        <dbReference type="Proteomes" id="UP000028186"/>
    </source>
</evidence>
<dbReference type="KEGG" id="ngl:RG1141_CH24170"/>
<gene>
    <name evidence="1" type="ORF">RG1141_CH24170</name>
</gene>
<dbReference type="eggNOG" id="COG5005">
    <property type="taxonomic scope" value="Bacteria"/>
</dbReference>
<dbReference type="HOGENOM" id="CLU_117141_2_0_5"/>
<dbReference type="Proteomes" id="UP000028186">
    <property type="component" value="Chromosome I"/>
</dbReference>
<name>A0A068TBK6_NEOGA</name>
<proteinExistence type="predicted"/>
<dbReference type="PATRIC" id="fig|1028801.3.peg.2455"/>
<reference evidence="2" key="1">
    <citation type="journal article" date="2014" name="BMC Genomics">
        <title>Genome sequencing of two Neorhizobium galegae strains reveals a noeT gene responsible for the unusual acetylation of the nodulation factors.</title>
        <authorList>
            <person name="Osterman J."/>
            <person name="Marsh J."/>
            <person name="Laine P.K."/>
            <person name="Zeng Z."/>
            <person name="Alatalo E."/>
            <person name="Sullivan J.T."/>
            <person name="Young J.P."/>
            <person name="Thomas-Oates J."/>
            <person name="Paulin L."/>
            <person name="Lindstrom K."/>
        </authorList>
    </citation>
    <scope>NUCLEOTIDE SEQUENCE [LARGE SCALE GENOMIC DNA]</scope>
    <source>
        <strain evidence="2">HAMBI 1141</strain>
    </source>
</reference>
<dbReference type="EMBL" id="HG938355">
    <property type="protein sequence ID" value="CDN54755.1"/>
    <property type="molecule type" value="Genomic_DNA"/>
</dbReference>
<protein>
    <submittedName>
        <fullName evidence="1">Prophage MuSo2, virion morphogenesis protein, putative</fullName>
    </submittedName>
</protein>
<accession>A0A068TBK6</accession>
<sequence>MSVSLTLDVSDLDAALKRLRPLFDFDASELMTTLGALGESQTRRRISEEKTAPDGTPWKPNVAGTSILVDSGQHLLYSIAWTASAEEAEWGATWEHAHVHQDGMTIVPKESDRLVFQLGGRTVFAKEVTIPARPFVGLSEDNRREILDVITDHFGIMQ</sequence>
<dbReference type="AlphaFoldDB" id="A0A068TBK6"/>